<feature type="region of interest" description="Disordered" evidence="1">
    <location>
        <begin position="218"/>
        <end position="244"/>
    </location>
</feature>
<keyword evidence="3" id="KW-1185">Reference proteome</keyword>
<evidence type="ECO:0000313" key="2">
    <source>
        <dbReference type="EMBL" id="OXA57135.1"/>
    </source>
</evidence>
<dbReference type="Proteomes" id="UP000198287">
    <property type="component" value="Unassembled WGS sequence"/>
</dbReference>
<dbReference type="EMBL" id="LNIX01000003">
    <property type="protein sequence ID" value="OXA57135.1"/>
    <property type="molecule type" value="Genomic_DNA"/>
</dbReference>
<evidence type="ECO:0000256" key="1">
    <source>
        <dbReference type="SAM" id="MobiDB-lite"/>
    </source>
</evidence>
<evidence type="ECO:0000313" key="3">
    <source>
        <dbReference type="Proteomes" id="UP000198287"/>
    </source>
</evidence>
<name>A0A226EHJ3_FOLCA</name>
<proteinExistence type="predicted"/>
<organism evidence="2 3">
    <name type="scientific">Folsomia candida</name>
    <name type="common">Springtail</name>
    <dbReference type="NCBI Taxonomy" id="158441"/>
    <lineage>
        <taxon>Eukaryota</taxon>
        <taxon>Metazoa</taxon>
        <taxon>Ecdysozoa</taxon>
        <taxon>Arthropoda</taxon>
        <taxon>Hexapoda</taxon>
        <taxon>Collembola</taxon>
        <taxon>Entomobryomorpha</taxon>
        <taxon>Isotomoidea</taxon>
        <taxon>Isotomidae</taxon>
        <taxon>Proisotominae</taxon>
        <taxon>Folsomia</taxon>
    </lineage>
</organism>
<gene>
    <name evidence="2" type="ORF">Fcan01_06952</name>
</gene>
<accession>A0A226EHJ3</accession>
<dbReference type="AlphaFoldDB" id="A0A226EHJ3"/>
<feature type="region of interest" description="Disordered" evidence="1">
    <location>
        <begin position="699"/>
        <end position="718"/>
    </location>
</feature>
<sequence length="764" mass="86678">MWAGSRKTGNSALEIELRQKRAGANRERLRISKESHVLQRHWSQNLRKLSSLQRSLYVLMGRDPYPHCSREEALFEYNEPGFCYSRNGHPRYSRSLQESKSRRIVNDLEGKEGLTPEPAINVVSDNPQMSEVLSSPELVQILCEIRNTGAIIANESLFSQFAAALDNSSSRNMLLGFDGPLDYLKEYRKNLIQEFFDTLKVEAEMRFFMAKDDPNLSFREQDTRSLPSDLPPDLGEGSQPTRRQSAVMDVGNVELWNKAVAEGLLKAQEQELKLHDKVEENVDSAWTLQRYMQDLDNLPPLFSDKAIGLLTIKYLEESRREIIKTPVSATTEPSATPNPEYKRIQAQKRKEFDNFVRHLISKIEILDEMGQHLLAFQRKRPTKHASLIDPLVKLLKKQSLFSSLTDTDLQLPAEELTDEHGSVKYFKVPPTPTREHVSRTTVPSMVSIAVDPSQNDICLQQRHVGGVSFLDAYHETNGNKICKEGCDLTEEEEIISAKHVHFLENKTIDGFPVCEIARCFEGSMRRAGCRACREKVKLACTRMQKRDALCSKTKDAYSWKIPEMSNWPHEYKDLPSGVRGRESVRSLSEIRRKEKMAKSVYFVPPPKSIKFQKGAPTPRFPRRTIPPDLSALSFRKQSLNLKDGQNLSLSETATAGSSRLLFGKSETLDTTAAALLSQTSVTRFPARRSSSRMSISGMRIKTGSSTSGTLGVGTKSSTVSDDVKKHLDSWSLRVSKMDIMRLRHELETETVKEKMAQFENKFLN</sequence>
<protein>
    <submittedName>
        <fullName evidence="2">Uncharacterized protein</fullName>
    </submittedName>
</protein>
<comment type="caution">
    <text evidence="2">The sequence shown here is derived from an EMBL/GenBank/DDBJ whole genome shotgun (WGS) entry which is preliminary data.</text>
</comment>
<reference evidence="2 3" key="1">
    <citation type="submission" date="2015-12" db="EMBL/GenBank/DDBJ databases">
        <title>The genome of Folsomia candida.</title>
        <authorList>
            <person name="Faddeeva A."/>
            <person name="Derks M.F."/>
            <person name="Anvar Y."/>
            <person name="Smit S."/>
            <person name="Van Straalen N."/>
            <person name="Roelofs D."/>
        </authorList>
    </citation>
    <scope>NUCLEOTIDE SEQUENCE [LARGE SCALE GENOMIC DNA]</scope>
    <source>
        <strain evidence="2 3">VU population</strain>
        <tissue evidence="2">Whole body</tissue>
    </source>
</reference>